<dbReference type="Proteomes" id="UP000004995">
    <property type="component" value="Unassembled WGS sequence"/>
</dbReference>
<keyword evidence="3" id="KW-1185">Reference proteome</keyword>
<name>K4AI77_SETIT</name>
<dbReference type="EnsemblPlants" id="KQK88967">
    <property type="protein sequence ID" value="KQK88967"/>
    <property type="gene ID" value="SETIT_038586mg"/>
</dbReference>
<reference evidence="3" key="1">
    <citation type="journal article" date="2012" name="Nat. Biotechnol.">
        <title>Reference genome sequence of the model plant Setaria.</title>
        <authorList>
            <person name="Bennetzen J.L."/>
            <person name="Schmutz J."/>
            <person name="Wang H."/>
            <person name="Percifield R."/>
            <person name="Hawkins J."/>
            <person name="Pontaroli A.C."/>
            <person name="Estep M."/>
            <person name="Feng L."/>
            <person name="Vaughn J.N."/>
            <person name="Grimwood J."/>
            <person name="Jenkins J."/>
            <person name="Barry K."/>
            <person name="Lindquist E."/>
            <person name="Hellsten U."/>
            <person name="Deshpande S."/>
            <person name="Wang X."/>
            <person name="Wu X."/>
            <person name="Mitros T."/>
            <person name="Triplett J."/>
            <person name="Yang X."/>
            <person name="Ye C.Y."/>
            <person name="Mauro-Herrera M."/>
            <person name="Wang L."/>
            <person name="Li P."/>
            <person name="Sharma M."/>
            <person name="Sharma R."/>
            <person name="Ronald P.C."/>
            <person name="Panaud O."/>
            <person name="Kellogg E.A."/>
            <person name="Brutnell T.P."/>
            <person name="Doust A.N."/>
            <person name="Tuskan G.A."/>
            <person name="Rokhsar D."/>
            <person name="Devos K.M."/>
        </authorList>
    </citation>
    <scope>NUCLEOTIDE SEQUENCE [LARGE SCALE GENOMIC DNA]</scope>
    <source>
        <strain evidence="3">cv. Yugu1</strain>
    </source>
</reference>
<feature type="region of interest" description="Disordered" evidence="1">
    <location>
        <begin position="61"/>
        <end position="90"/>
    </location>
</feature>
<evidence type="ECO:0000313" key="2">
    <source>
        <dbReference type="EnsemblPlants" id="KQK88967"/>
    </source>
</evidence>
<accession>K4AI77</accession>
<sequence length="358" mass="37789">MIDISAYRRDSFRVAAWCSPPSIFPLEMELEILEPTMMADNLQPEKRTLVYPVTVSVIAAPDVLPRPGDPPSPPPADGDGRRRGNRTSVHARLGPHPAEIAHVASQDGAAASSGVLRRGGSAPLDIKDPTASALPEGASPPVNPRTMAASGPEREALASASHLADRAQRAAACASPEVVSPPVNPQTTAASGPEREASALASPLVDRAQRAAACASPEGVSPLVSVSRITDAPLIPNENTSFMARLTKNTTRILPTPCTNRIRTRARTPAAPPRRSHRIAGVELEPVGNTASSRNKKKVMRALDIIGETEGIDQHALDEYGKLFTRSSSITASHVQAPAALFGWATPVEEELALEVDT</sequence>
<proteinExistence type="predicted"/>
<dbReference type="InParanoid" id="K4AI77"/>
<feature type="compositionally biased region" description="Pro residues" evidence="1">
    <location>
        <begin position="67"/>
        <end position="76"/>
    </location>
</feature>
<evidence type="ECO:0000256" key="1">
    <source>
        <dbReference type="SAM" id="MobiDB-lite"/>
    </source>
</evidence>
<reference evidence="2" key="2">
    <citation type="submission" date="2018-08" db="UniProtKB">
        <authorList>
            <consortium name="EnsemblPlants"/>
        </authorList>
    </citation>
    <scope>IDENTIFICATION</scope>
    <source>
        <strain evidence="2">Yugu1</strain>
    </source>
</reference>
<dbReference type="HOGENOM" id="CLU_774773_0_0_1"/>
<evidence type="ECO:0000313" key="3">
    <source>
        <dbReference type="Proteomes" id="UP000004995"/>
    </source>
</evidence>
<dbReference type="Gramene" id="KQK88967">
    <property type="protein sequence ID" value="KQK88967"/>
    <property type="gene ID" value="SETIT_038586mg"/>
</dbReference>
<feature type="region of interest" description="Disordered" evidence="1">
    <location>
        <begin position="111"/>
        <end position="201"/>
    </location>
</feature>
<dbReference type="EMBL" id="AGNK02005595">
    <property type="status" value="NOT_ANNOTATED_CDS"/>
    <property type="molecule type" value="Genomic_DNA"/>
</dbReference>
<protein>
    <submittedName>
        <fullName evidence="2">Uncharacterized protein</fullName>
    </submittedName>
</protein>
<dbReference type="OMA" id="PTMMADN"/>
<organism evidence="2 3">
    <name type="scientific">Setaria italica</name>
    <name type="common">Foxtail millet</name>
    <name type="synonym">Panicum italicum</name>
    <dbReference type="NCBI Taxonomy" id="4555"/>
    <lineage>
        <taxon>Eukaryota</taxon>
        <taxon>Viridiplantae</taxon>
        <taxon>Streptophyta</taxon>
        <taxon>Embryophyta</taxon>
        <taxon>Tracheophyta</taxon>
        <taxon>Spermatophyta</taxon>
        <taxon>Magnoliopsida</taxon>
        <taxon>Liliopsida</taxon>
        <taxon>Poales</taxon>
        <taxon>Poaceae</taxon>
        <taxon>PACMAD clade</taxon>
        <taxon>Panicoideae</taxon>
        <taxon>Panicodae</taxon>
        <taxon>Paniceae</taxon>
        <taxon>Cenchrinae</taxon>
        <taxon>Setaria</taxon>
    </lineage>
</organism>
<dbReference type="AlphaFoldDB" id="K4AI77"/>